<evidence type="ECO:0000256" key="1">
    <source>
        <dbReference type="SAM" id="Phobius"/>
    </source>
</evidence>
<proteinExistence type="predicted"/>
<keyword evidence="3" id="KW-1185">Reference proteome</keyword>
<organism evidence="2 3">
    <name type="scientific">Fasciola gigantica</name>
    <name type="common">Giant liver fluke</name>
    <dbReference type="NCBI Taxonomy" id="46835"/>
    <lineage>
        <taxon>Eukaryota</taxon>
        <taxon>Metazoa</taxon>
        <taxon>Spiralia</taxon>
        <taxon>Lophotrochozoa</taxon>
        <taxon>Platyhelminthes</taxon>
        <taxon>Trematoda</taxon>
        <taxon>Digenea</taxon>
        <taxon>Plagiorchiida</taxon>
        <taxon>Echinostomata</taxon>
        <taxon>Echinostomatoidea</taxon>
        <taxon>Fasciolidae</taxon>
        <taxon>Fasciola</taxon>
    </lineage>
</organism>
<keyword evidence="1" id="KW-0472">Membrane</keyword>
<dbReference type="AlphaFoldDB" id="A0A504YS25"/>
<evidence type="ECO:0000313" key="2">
    <source>
        <dbReference type="EMBL" id="TPP60618.1"/>
    </source>
</evidence>
<protein>
    <submittedName>
        <fullName evidence="2">Uncharacterized protein</fullName>
    </submittedName>
</protein>
<keyword evidence="1" id="KW-0812">Transmembrane</keyword>
<accession>A0A504YS25</accession>
<reference evidence="2 3" key="1">
    <citation type="submission" date="2019-04" db="EMBL/GenBank/DDBJ databases">
        <title>Annotation for the trematode Fasciola gigantica.</title>
        <authorList>
            <person name="Choi Y.-J."/>
        </authorList>
    </citation>
    <scope>NUCLEOTIDE SEQUENCE [LARGE SCALE GENOMIC DNA]</scope>
    <source>
        <strain evidence="2">Uganda_cow_1</strain>
    </source>
</reference>
<dbReference type="OrthoDB" id="6239383at2759"/>
<dbReference type="EMBL" id="SUNJ01009189">
    <property type="protein sequence ID" value="TPP60618.1"/>
    <property type="molecule type" value="Genomic_DNA"/>
</dbReference>
<gene>
    <name evidence="2" type="ORF">FGIG_11915</name>
</gene>
<comment type="caution">
    <text evidence="2">The sequence shown here is derived from an EMBL/GenBank/DDBJ whole genome shotgun (WGS) entry which is preliminary data.</text>
</comment>
<evidence type="ECO:0000313" key="3">
    <source>
        <dbReference type="Proteomes" id="UP000316759"/>
    </source>
</evidence>
<sequence>MDCFGKSNCFGILQMLDSRELEDPDGMTQSKVVVGLHGGPYDRPSWEPESTAELMDSAGQQPWELSAIIYDVCFLIVLSALAVGQLTLLSRGIGRCIDYLSKRFFLGNKMAEMAMDDWNKIHIAQYTPSHVEYLKGGSEDYELHVEDYRELLRILTFVDEQSFT</sequence>
<name>A0A504YS25_FASGI</name>
<keyword evidence="1" id="KW-1133">Transmembrane helix</keyword>
<dbReference type="Proteomes" id="UP000316759">
    <property type="component" value="Unassembled WGS sequence"/>
</dbReference>
<feature type="transmembrane region" description="Helical" evidence="1">
    <location>
        <begin position="67"/>
        <end position="89"/>
    </location>
</feature>